<dbReference type="EMBL" id="ABCS01000057">
    <property type="protein sequence ID" value="EDM76854.1"/>
    <property type="molecule type" value="Genomic_DNA"/>
</dbReference>
<organism evidence="1 2">
    <name type="scientific">Plesiocystis pacifica SIR-1</name>
    <dbReference type="NCBI Taxonomy" id="391625"/>
    <lineage>
        <taxon>Bacteria</taxon>
        <taxon>Pseudomonadati</taxon>
        <taxon>Myxococcota</taxon>
        <taxon>Polyangia</taxon>
        <taxon>Nannocystales</taxon>
        <taxon>Nannocystaceae</taxon>
        <taxon>Plesiocystis</taxon>
    </lineage>
</organism>
<keyword evidence="2" id="KW-1185">Reference proteome</keyword>
<accession>A6GBE5</accession>
<evidence type="ECO:0000313" key="2">
    <source>
        <dbReference type="Proteomes" id="UP000005801"/>
    </source>
</evidence>
<dbReference type="AlphaFoldDB" id="A6GBE5"/>
<name>A6GBE5_9BACT</name>
<proteinExistence type="predicted"/>
<dbReference type="Proteomes" id="UP000005801">
    <property type="component" value="Unassembled WGS sequence"/>
</dbReference>
<dbReference type="PROSITE" id="PS51257">
    <property type="entry name" value="PROKAR_LIPOPROTEIN"/>
    <property type="match status" value="1"/>
</dbReference>
<comment type="caution">
    <text evidence="1">The sequence shown here is derived from an EMBL/GenBank/DDBJ whole genome shotgun (WGS) entry which is preliminary data.</text>
</comment>
<evidence type="ECO:0000313" key="1">
    <source>
        <dbReference type="EMBL" id="EDM76854.1"/>
    </source>
</evidence>
<sequence length="34" mass="3592">MPMPTRRPHPRLASTLPALLLGACGLLAPRLAEA</sequence>
<reference evidence="1 2" key="1">
    <citation type="submission" date="2007-06" db="EMBL/GenBank/DDBJ databases">
        <authorList>
            <person name="Shimkets L."/>
            <person name="Ferriera S."/>
            <person name="Johnson J."/>
            <person name="Kravitz S."/>
            <person name="Beeson K."/>
            <person name="Sutton G."/>
            <person name="Rogers Y.-H."/>
            <person name="Friedman R."/>
            <person name="Frazier M."/>
            <person name="Venter J.C."/>
        </authorList>
    </citation>
    <scope>NUCLEOTIDE SEQUENCE [LARGE SCALE GENOMIC DNA]</scope>
    <source>
        <strain evidence="1 2">SIR-1</strain>
    </source>
</reference>
<dbReference type="STRING" id="391625.PPSIR1_04578"/>
<protein>
    <submittedName>
        <fullName evidence="1">Uncharacterized protein</fullName>
    </submittedName>
</protein>
<gene>
    <name evidence="1" type="ORF">PPSIR1_04578</name>
</gene>